<dbReference type="CDD" id="cd12148">
    <property type="entry name" value="fungal_TF_MHR"/>
    <property type="match status" value="1"/>
</dbReference>
<dbReference type="InterPro" id="IPR050987">
    <property type="entry name" value="AtrR-like"/>
</dbReference>
<evidence type="ECO:0000256" key="5">
    <source>
        <dbReference type="ARBA" id="ARBA00023242"/>
    </source>
</evidence>
<reference evidence="8 9" key="1">
    <citation type="submission" date="2020-05" db="EMBL/GenBank/DDBJ databases">
        <title>Identification and distribution of gene clusters putatively required for synthesis of sphingolipid metabolism inhibitors in phylogenetically diverse species of the filamentous fungus Fusarium.</title>
        <authorList>
            <person name="Kim H.-S."/>
            <person name="Busman M."/>
            <person name="Brown D.W."/>
            <person name="Divon H."/>
            <person name="Uhlig S."/>
            <person name="Proctor R.H."/>
        </authorList>
    </citation>
    <scope>NUCLEOTIDE SEQUENCE [LARGE SCALE GENOMIC DNA]</scope>
    <source>
        <strain evidence="8 9">NRRL 66333</strain>
    </source>
</reference>
<comment type="subcellular location">
    <subcellularLocation>
        <location evidence="1">Nucleus</location>
    </subcellularLocation>
</comment>
<name>A0A8H5V284_GIBSU</name>
<feature type="region of interest" description="Disordered" evidence="6">
    <location>
        <begin position="109"/>
        <end position="150"/>
    </location>
</feature>
<keyword evidence="2" id="KW-0805">Transcription regulation</keyword>
<dbReference type="GO" id="GO:0008270">
    <property type="term" value="F:zinc ion binding"/>
    <property type="evidence" value="ECO:0007669"/>
    <property type="project" value="InterPro"/>
</dbReference>
<keyword evidence="9" id="KW-1185">Reference proteome</keyword>
<dbReference type="EMBL" id="JAAOAV010000043">
    <property type="protein sequence ID" value="KAF5608222.1"/>
    <property type="molecule type" value="Genomic_DNA"/>
</dbReference>
<feature type="region of interest" description="Disordered" evidence="6">
    <location>
        <begin position="47"/>
        <end position="67"/>
    </location>
</feature>
<keyword evidence="5" id="KW-0539">Nucleus</keyword>
<dbReference type="AlphaFoldDB" id="A0A8H5V284"/>
<feature type="compositionally biased region" description="Basic and acidic residues" evidence="6">
    <location>
        <begin position="49"/>
        <end position="67"/>
    </location>
</feature>
<organism evidence="8 9">
    <name type="scientific">Gibberella subglutinans</name>
    <name type="common">Fusarium subglutinans</name>
    <dbReference type="NCBI Taxonomy" id="42677"/>
    <lineage>
        <taxon>Eukaryota</taxon>
        <taxon>Fungi</taxon>
        <taxon>Dikarya</taxon>
        <taxon>Ascomycota</taxon>
        <taxon>Pezizomycotina</taxon>
        <taxon>Sordariomycetes</taxon>
        <taxon>Hypocreomycetidae</taxon>
        <taxon>Hypocreales</taxon>
        <taxon>Nectriaceae</taxon>
        <taxon>Fusarium</taxon>
        <taxon>Fusarium fujikuroi species complex</taxon>
    </lineage>
</organism>
<comment type="caution">
    <text evidence="8">The sequence shown here is derived from an EMBL/GenBank/DDBJ whole genome shotgun (WGS) entry which is preliminary data.</text>
</comment>
<evidence type="ECO:0000256" key="1">
    <source>
        <dbReference type="ARBA" id="ARBA00004123"/>
    </source>
</evidence>
<dbReference type="RefSeq" id="XP_036539680.1">
    <property type="nucleotide sequence ID" value="XM_036682780.1"/>
</dbReference>
<accession>A0A8H5V284</accession>
<dbReference type="GO" id="GO:0006351">
    <property type="term" value="P:DNA-templated transcription"/>
    <property type="evidence" value="ECO:0007669"/>
    <property type="project" value="InterPro"/>
</dbReference>
<feature type="compositionally biased region" description="Basic and acidic residues" evidence="6">
    <location>
        <begin position="137"/>
        <end position="150"/>
    </location>
</feature>
<sequence length="446" mass="51234">MKNNQHAPAAGWAVQSALGLCKSLESRIHRNRMFDQFDSQVMLISASRDPNEAESSRVDGRVETAEGSSERLPLEKVITELKDFERQQRVRLFQEDDVEMDCTEDEPFSFSTVTPIYPEEGYEPYDPGTPDMEDEDPKYPEGNKGHELSRSARSARYLKHDCPPSVSNLPLDYHQLDQDIIIDAYFDGVNPATPLFSQRDYEHFEKECREPDTDSKRAGLVHAKAVKVVYGLGLHKWYGDFAKLSSVRFVWIAYIMDRELSLLTRQPYLMQEHDIGSSVTEISYDHGGILHNEDKSLHFKILQFRAELATIQGKIFDLVYSVRASQLSFDQRETVADRLDEMLEKWVESIPVPFRGDTLPGFGQKQLRLIKQLHVTYYHCIFSVRQATLCNRKYSIAAIELPWFSHSCTEVLGHSQQGVQPRHGISLVRRAIHSLYRSTTDNVKEL</sequence>
<proteinExistence type="predicted"/>
<evidence type="ECO:0000313" key="9">
    <source>
        <dbReference type="Proteomes" id="UP000547976"/>
    </source>
</evidence>
<dbReference type="Pfam" id="PF04082">
    <property type="entry name" value="Fungal_trans"/>
    <property type="match status" value="1"/>
</dbReference>
<dbReference type="PANTHER" id="PTHR46910">
    <property type="entry name" value="TRANSCRIPTION FACTOR PDR1"/>
    <property type="match status" value="1"/>
</dbReference>
<dbReference type="GO" id="GO:0003677">
    <property type="term" value="F:DNA binding"/>
    <property type="evidence" value="ECO:0007669"/>
    <property type="project" value="UniProtKB-KW"/>
</dbReference>
<dbReference type="PANTHER" id="PTHR46910:SF37">
    <property type="entry name" value="ZN(II)2CYS6 TRANSCRIPTION FACTOR (EUROFUNG)"/>
    <property type="match status" value="1"/>
</dbReference>
<evidence type="ECO:0000256" key="3">
    <source>
        <dbReference type="ARBA" id="ARBA00023125"/>
    </source>
</evidence>
<dbReference type="GeneID" id="59317498"/>
<gene>
    <name evidence="8" type="ORF">FSUBG_4758</name>
</gene>
<keyword evidence="3" id="KW-0238">DNA-binding</keyword>
<dbReference type="InterPro" id="IPR007219">
    <property type="entry name" value="XnlR_reg_dom"/>
</dbReference>
<dbReference type="Proteomes" id="UP000547976">
    <property type="component" value="Unassembled WGS sequence"/>
</dbReference>
<evidence type="ECO:0000256" key="4">
    <source>
        <dbReference type="ARBA" id="ARBA00023163"/>
    </source>
</evidence>
<dbReference type="GO" id="GO:0003700">
    <property type="term" value="F:DNA-binding transcription factor activity"/>
    <property type="evidence" value="ECO:0007669"/>
    <property type="project" value="InterPro"/>
</dbReference>
<dbReference type="GO" id="GO:0005634">
    <property type="term" value="C:nucleus"/>
    <property type="evidence" value="ECO:0007669"/>
    <property type="project" value="UniProtKB-SubCell"/>
</dbReference>
<protein>
    <recommendedName>
        <fullName evidence="7">Xylanolytic transcriptional activator regulatory domain-containing protein</fullName>
    </recommendedName>
</protein>
<evidence type="ECO:0000259" key="7">
    <source>
        <dbReference type="Pfam" id="PF04082"/>
    </source>
</evidence>
<feature type="domain" description="Xylanolytic transcriptional activator regulatory" evidence="7">
    <location>
        <begin position="214"/>
        <end position="347"/>
    </location>
</feature>
<evidence type="ECO:0000256" key="6">
    <source>
        <dbReference type="SAM" id="MobiDB-lite"/>
    </source>
</evidence>
<evidence type="ECO:0000313" key="8">
    <source>
        <dbReference type="EMBL" id="KAF5608222.1"/>
    </source>
</evidence>
<dbReference type="OrthoDB" id="271595at2759"/>
<keyword evidence="4" id="KW-0804">Transcription</keyword>
<evidence type="ECO:0000256" key="2">
    <source>
        <dbReference type="ARBA" id="ARBA00023015"/>
    </source>
</evidence>